<comment type="caution">
    <text evidence="1">The sequence shown here is derived from an EMBL/GenBank/DDBJ whole genome shotgun (WGS) entry which is preliminary data.</text>
</comment>
<gene>
    <name evidence="1" type="ORF">BDM02DRAFT_3119983</name>
</gene>
<dbReference type="Proteomes" id="UP000886501">
    <property type="component" value="Unassembled WGS sequence"/>
</dbReference>
<accession>A0ACB6Z7I6</accession>
<reference evidence="1" key="2">
    <citation type="journal article" date="2020" name="Nat. Commun.">
        <title>Large-scale genome sequencing of mycorrhizal fungi provides insights into the early evolution of symbiotic traits.</title>
        <authorList>
            <person name="Miyauchi S."/>
            <person name="Kiss E."/>
            <person name="Kuo A."/>
            <person name="Drula E."/>
            <person name="Kohler A."/>
            <person name="Sanchez-Garcia M."/>
            <person name="Morin E."/>
            <person name="Andreopoulos B."/>
            <person name="Barry K.W."/>
            <person name="Bonito G."/>
            <person name="Buee M."/>
            <person name="Carver A."/>
            <person name="Chen C."/>
            <person name="Cichocki N."/>
            <person name="Clum A."/>
            <person name="Culley D."/>
            <person name="Crous P.W."/>
            <person name="Fauchery L."/>
            <person name="Girlanda M."/>
            <person name="Hayes R.D."/>
            <person name="Keri Z."/>
            <person name="LaButti K."/>
            <person name="Lipzen A."/>
            <person name="Lombard V."/>
            <person name="Magnuson J."/>
            <person name="Maillard F."/>
            <person name="Murat C."/>
            <person name="Nolan M."/>
            <person name="Ohm R.A."/>
            <person name="Pangilinan J."/>
            <person name="Pereira M.F."/>
            <person name="Perotto S."/>
            <person name="Peter M."/>
            <person name="Pfister S."/>
            <person name="Riley R."/>
            <person name="Sitrit Y."/>
            <person name="Stielow J.B."/>
            <person name="Szollosi G."/>
            <person name="Zifcakova L."/>
            <person name="Stursova M."/>
            <person name="Spatafora J.W."/>
            <person name="Tedersoo L."/>
            <person name="Vaario L.M."/>
            <person name="Yamada A."/>
            <person name="Yan M."/>
            <person name="Wang P."/>
            <person name="Xu J."/>
            <person name="Bruns T."/>
            <person name="Baldrian P."/>
            <person name="Vilgalys R."/>
            <person name="Dunand C."/>
            <person name="Henrissat B."/>
            <person name="Grigoriev I.V."/>
            <person name="Hibbett D."/>
            <person name="Nagy L.G."/>
            <person name="Martin F.M."/>
        </authorList>
    </citation>
    <scope>NUCLEOTIDE SEQUENCE</scope>
    <source>
        <strain evidence="1">P2</strain>
    </source>
</reference>
<name>A0ACB6Z7I6_THEGA</name>
<proteinExistence type="predicted"/>
<evidence type="ECO:0000313" key="2">
    <source>
        <dbReference type="Proteomes" id="UP000886501"/>
    </source>
</evidence>
<keyword evidence="2" id="KW-1185">Reference proteome</keyword>
<reference evidence="1" key="1">
    <citation type="submission" date="2019-10" db="EMBL/GenBank/DDBJ databases">
        <authorList>
            <consortium name="DOE Joint Genome Institute"/>
            <person name="Kuo A."/>
            <person name="Miyauchi S."/>
            <person name="Kiss E."/>
            <person name="Drula E."/>
            <person name="Kohler A."/>
            <person name="Sanchez-Garcia M."/>
            <person name="Andreopoulos B."/>
            <person name="Barry K.W."/>
            <person name="Bonito G."/>
            <person name="Buee M."/>
            <person name="Carver A."/>
            <person name="Chen C."/>
            <person name="Cichocki N."/>
            <person name="Clum A."/>
            <person name="Culley D."/>
            <person name="Crous P.W."/>
            <person name="Fauchery L."/>
            <person name="Girlanda M."/>
            <person name="Hayes R."/>
            <person name="Keri Z."/>
            <person name="Labutti K."/>
            <person name="Lipzen A."/>
            <person name="Lombard V."/>
            <person name="Magnuson J."/>
            <person name="Maillard F."/>
            <person name="Morin E."/>
            <person name="Murat C."/>
            <person name="Nolan M."/>
            <person name="Ohm R."/>
            <person name="Pangilinan J."/>
            <person name="Pereira M."/>
            <person name="Perotto S."/>
            <person name="Peter M."/>
            <person name="Riley R."/>
            <person name="Sitrit Y."/>
            <person name="Stielow B."/>
            <person name="Szollosi G."/>
            <person name="Zifcakova L."/>
            <person name="Stursova M."/>
            <person name="Spatafora J.W."/>
            <person name="Tedersoo L."/>
            <person name="Vaario L.-M."/>
            <person name="Yamada A."/>
            <person name="Yan M."/>
            <person name="Wang P."/>
            <person name="Xu J."/>
            <person name="Bruns T."/>
            <person name="Baldrian P."/>
            <person name="Vilgalys R."/>
            <person name="Henrissat B."/>
            <person name="Grigoriev I.V."/>
            <person name="Hibbett D."/>
            <person name="Nagy L.G."/>
            <person name="Martin F.M."/>
        </authorList>
    </citation>
    <scope>NUCLEOTIDE SEQUENCE</scope>
    <source>
        <strain evidence="1">P2</strain>
    </source>
</reference>
<sequence length="271" mass="29425">MPMHIPSSINTDSSSIATLLLKTGPTASPFSPHVAQSDILAILQREQDHAMSLLSLSPLLSSLFVSYANRAAALESASATPSPESEEWETLQSDIAALREENEKLKSENRELAVKLAAAEASQEAFRSQVSSLKEVNTIQQDEIKSLRAELVEAKDVYDLLMTDSSAERAAHQIQISDLEAQRLDLKETVVEQQIRISKLERQLPENAPPAMPVCLPPSPPVLAKGTPTPSPTTRPSLASPFQAPLPKRGETVLIPPTASTPTPNPHTFRF</sequence>
<protein>
    <submittedName>
        <fullName evidence="1">Uncharacterized protein</fullName>
    </submittedName>
</protein>
<dbReference type="EMBL" id="MU118085">
    <property type="protein sequence ID" value="KAF9645581.1"/>
    <property type="molecule type" value="Genomic_DNA"/>
</dbReference>
<organism evidence="1 2">
    <name type="scientific">Thelephora ganbajun</name>
    <name type="common">Ganba fungus</name>
    <dbReference type="NCBI Taxonomy" id="370292"/>
    <lineage>
        <taxon>Eukaryota</taxon>
        <taxon>Fungi</taxon>
        <taxon>Dikarya</taxon>
        <taxon>Basidiomycota</taxon>
        <taxon>Agaricomycotina</taxon>
        <taxon>Agaricomycetes</taxon>
        <taxon>Thelephorales</taxon>
        <taxon>Thelephoraceae</taxon>
        <taxon>Thelephora</taxon>
    </lineage>
</organism>
<evidence type="ECO:0000313" key="1">
    <source>
        <dbReference type="EMBL" id="KAF9645581.1"/>
    </source>
</evidence>